<dbReference type="InterPro" id="IPR016053">
    <property type="entry name" value="Haem_Oase-like"/>
</dbReference>
<proteinExistence type="predicted"/>
<dbReference type="CDD" id="cd19166">
    <property type="entry name" value="HemeO-bac"/>
    <property type="match status" value="1"/>
</dbReference>
<sequence>MPSPTQPDPSRTGRLREATRDVHAALDAALMERESFASRAGYAQFLAMQRGFHQTVAPLYADPALQALLPGLATRARLALVEQDMADLGLPLPAAAAPQPVSGEAAALGWLYVAEGSSLGAAVLRKLVSRIGLSDTFGARHLAPAAAGPAAHWRDFTTALDAVALDEAGENQAIAGAQAAFSHVAALAEQARSQAPHGA</sequence>
<evidence type="ECO:0000313" key="2">
    <source>
        <dbReference type="Proteomes" id="UP001595683"/>
    </source>
</evidence>
<organism evidence="1 2">
    <name type="scientific">Novosphingobium pokkalii</name>
    <dbReference type="NCBI Taxonomy" id="1770194"/>
    <lineage>
        <taxon>Bacteria</taxon>
        <taxon>Pseudomonadati</taxon>
        <taxon>Pseudomonadota</taxon>
        <taxon>Alphaproteobacteria</taxon>
        <taxon>Sphingomonadales</taxon>
        <taxon>Sphingomonadaceae</taxon>
        <taxon>Novosphingobium</taxon>
    </lineage>
</organism>
<dbReference type="Proteomes" id="UP001595683">
    <property type="component" value="Unassembled WGS sequence"/>
</dbReference>
<reference evidence="2" key="1">
    <citation type="journal article" date="2019" name="Int. J. Syst. Evol. Microbiol.">
        <title>The Global Catalogue of Microorganisms (GCM) 10K type strain sequencing project: providing services to taxonomists for standard genome sequencing and annotation.</title>
        <authorList>
            <consortium name="The Broad Institute Genomics Platform"/>
            <consortium name="The Broad Institute Genome Sequencing Center for Infectious Disease"/>
            <person name="Wu L."/>
            <person name="Ma J."/>
        </authorList>
    </citation>
    <scope>NUCLEOTIDE SEQUENCE [LARGE SCALE GENOMIC DNA]</scope>
    <source>
        <strain evidence="2">KCTC 42224</strain>
    </source>
</reference>
<dbReference type="Pfam" id="PF01126">
    <property type="entry name" value="Heme_oxygenase"/>
    <property type="match status" value="1"/>
</dbReference>
<gene>
    <name evidence="1" type="ORF">ACFOOT_03825</name>
</gene>
<dbReference type="InterPro" id="IPR016084">
    <property type="entry name" value="Haem_Oase-like_multi-hlx"/>
</dbReference>
<dbReference type="RefSeq" id="WP_191323150.1">
    <property type="nucleotide sequence ID" value="NZ_BMZP01000003.1"/>
</dbReference>
<keyword evidence="2" id="KW-1185">Reference proteome</keyword>
<evidence type="ECO:0000313" key="1">
    <source>
        <dbReference type="EMBL" id="MFC3670546.1"/>
    </source>
</evidence>
<name>A0ABV7V1F9_9SPHN</name>
<dbReference type="SUPFAM" id="SSF48613">
    <property type="entry name" value="Heme oxygenase-like"/>
    <property type="match status" value="1"/>
</dbReference>
<dbReference type="EMBL" id="JBHRYE010000007">
    <property type="protein sequence ID" value="MFC3670546.1"/>
    <property type="molecule type" value="Genomic_DNA"/>
</dbReference>
<protein>
    <submittedName>
        <fullName evidence="1">Biliverdin-producing heme oxygenase</fullName>
    </submittedName>
</protein>
<accession>A0ABV7V1F9</accession>
<comment type="caution">
    <text evidence="1">The sequence shown here is derived from an EMBL/GenBank/DDBJ whole genome shotgun (WGS) entry which is preliminary data.</text>
</comment>
<dbReference type="Gene3D" id="1.20.910.10">
    <property type="entry name" value="Heme oxygenase-like"/>
    <property type="match status" value="1"/>
</dbReference>